<sequence>MSKKYLDEAVDSYFTDTPPSEWSYLGFLEALKSTWMSTDRYISFAENSALRKRYCNFLRILSEERDSERGRTATLLLQKVRNLLSPLFSESGVVQPRRGAVPTPSMTLFIIVIVNLLNGLVVKLTFFCKDETRGVKEFWECVNLDKKVTKERITIKKKTELDALKVLESARTNEADGLVDQFNIERKQKKFQLTTDLSDHKVENDDYNKDNVENNKTGPFPLTEMIEQTFNGMKKERMWRLSTGKYVEEELFELGKKLIFEHAVHSFILDVDDGIIFQHFSEAELDEIDCTPGPQVPELSEEITGFLNKFAGKFALIYLTGERRKMGRRIDWILRSISNGDRDEFGAGEAGKSWVDKNGTKFLKEAGLKLPKTLKDMLVKLMEKAGWDEESRAKIQTIGIIHAGLMIMTVCLDNPKGYICRVQRGELMEVPDNAENFPYILTILASVLIIKGRVSKRPLDKNEDRISPCLSTPKKAKVCAEAYTEQSYPSSPCPGSSSQCSDLFSYLE</sequence>
<name>A0A9N9CYY8_9GLOM</name>
<gene>
    <name evidence="2" type="ORF">AGERDE_LOCUS10058</name>
</gene>
<dbReference type="AlphaFoldDB" id="A0A9N9CYY8"/>
<feature type="region of interest" description="Disordered" evidence="1">
    <location>
        <begin position="486"/>
        <end position="508"/>
    </location>
</feature>
<dbReference type="Proteomes" id="UP000789831">
    <property type="component" value="Unassembled WGS sequence"/>
</dbReference>
<evidence type="ECO:0000313" key="3">
    <source>
        <dbReference type="Proteomes" id="UP000789831"/>
    </source>
</evidence>
<evidence type="ECO:0000313" key="2">
    <source>
        <dbReference type="EMBL" id="CAG8620838.1"/>
    </source>
</evidence>
<keyword evidence="3" id="KW-1185">Reference proteome</keyword>
<proteinExistence type="predicted"/>
<dbReference type="OrthoDB" id="2427805at2759"/>
<reference evidence="2" key="1">
    <citation type="submission" date="2021-06" db="EMBL/GenBank/DDBJ databases">
        <authorList>
            <person name="Kallberg Y."/>
            <person name="Tangrot J."/>
            <person name="Rosling A."/>
        </authorList>
    </citation>
    <scope>NUCLEOTIDE SEQUENCE</scope>
    <source>
        <strain evidence="2">MT106</strain>
    </source>
</reference>
<organism evidence="2 3">
    <name type="scientific">Ambispora gerdemannii</name>
    <dbReference type="NCBI Taxonomy" id="144530"/>
    <lineage>
        <taxon>Eukaryota</taxon>
        <taxon>Fungi</taxon>
        <taxon>Fungi incertae sedis</taxon>
        <taxon>Mucoromycota</taxon>
        <taxon>Glomeromycotina</taxon>
        <taxon>Glomeromycetes</taxon>
        <taxon>Archaeosporales</taxon>
        <taxon>Ambisporaceae</taxon>
        <taxon>Ambispora</taxon>
    </lineage>
</organism>
<evidence type="ECO:0000256" key="1">
    <source>
        <dbReference type="SAM" id="MobiDB-lite"/>
    </source>
</evidence>
<comment type="caution">
    <text evidence="2">The sequence shown here is derived from an EMBL/GenBank/DDBJ whole genome shotgun (WGS) entry which is preliminary data.</text>
</comment>
<protein>
    <submittedName>
        <fullName evidence="2">4193_t:CDS:1</fullName>
    </submittedName>
</protein>
<feature type="compositionally biased region" description="Low complexity" evidence="1">
    <location>
        <begin position="486"/>
        <end position="501"/>
    </location>
</feature>
<accession>A0A9N9CYY8</accession>
<dbReference type="EMBL" id="CAJVPL010002835">
    <property type="protein sequence ID" value="CAG8620838.1"/>
    <property type="molecule type" value="Genomic_DNA"/>
</dbReference>